<evidence type="ECO:0000313" key="2">
    <source>
        <dbReference type="EMBL" id="GET35844.1"/>
    </source>
</evidence>
<proteinExistence type="predicted"/>
<keyword evidence="3" id="KW-1185">Reference proteome</keyword>
<accession>A0AAV3WEP9</accession>
<name>A0AAV3WEP9_9CYAN</name>
<evidence type="ECO:0000256" key="1">
    <source>
        <dbReference type="SAM" id="Phobius"/>
    </source>
</evidence>
<dbReference type="Proteomes" id="UP001050975">
    <property type="component" value="Unassembled WGS sequence"/>
</dbReference>
<protein>
    <submittedName>
        <fullName evidence="2">Uncharacterized protein</fullName>
    </submittedName>
</protein>
<reference evidence="2" key="1">
    <citation type="submission" date="2019-10" db="EMBL/GenBank/DDBJ databases">
        <title>Draft genome sequece of Microseira wollei NIES-4236.</title>
        <authorList>
            <person name="Yamaguchi H."/>
            <person name="Suzuki S."/>
            <person name="Kawachi M."/>
        </authorList>
    </citation>
    <scope>NUCLEOTIDE SEQUENCE</scope>
    <source>
        <strain evidence="2">NIES-4236</strain>
    </source>
</reference>
<gene>
    <name evidence="2" type="ORF">MiSe_05900</name>
</gene>
<evidence type="ECO:0000313" key="3">
    <source>
        <dbReference type="Proteomes" id="UP001050975"/>
    </source>
</evidence>
<keyword evidence="1" id="KW-1133">Transmembrane helix</keyword>
<sequence length="164" mass="18694">MVRYCVNAPYIYRTDYFRSRGLINKLCGDGALHCVNAPYIYRTDYFRSRGLINRLCGDGALHCVNAPYIYRTDYFRSRGLINKLCGDGALHCVNAPYIYRTYIMSAGIGIALMAGLSIQFAWDQRCLVKPAPTKPLTIRVRYYRTRYYVKKPGFGNPVSGFVLG</sequence>
<keyword evidence="1" id="KW-0812">Transmembrane</keyword>
<comment type="caution">
    <text evidence="2">The sequence shown here is derived from an EMBL/GenBank/DDBJ whole genome shotgun (WGS) entry which is preliminary data.</text>
</comment>
<dbReference type="AlphaFoldDB" id="A0AAV3WEP9"/>
<keyword evidence="1" id="KW-0472">Membrane</keyword>
<dbReference type="EMBL" id="BLAY01000005">
    <property type="protein sequence ID" value="GET35844.1"/>
    <property type="molecule type" value="Genomic_DNA"/>
</dbReference>
<feature type="transmembrane region" description="Helical" evidence="1">
    <location>
        <begin position="102"/>
        <end position="122"/>
    </location>
</feature>
<organism evidence="2 3">
    <name type="scientific">Microseira wollei NIES-4236</name>
    <dbReference type="NCBI Taxonomy" id="2530354"/>
    <lineage>
        <taxon>Bacteria</taxon>
        <taxon>Bacillati</taxon>
        <taxon>Cyanobacteriota</taxon>
        <taxon>Cyanophyceae</taxon>
        <taxon>Oscillatoriophycideae</taxon>
        <taxon>Aerosakkonematales</taxon>
        <taxon>Aerosakkonemataceae</taxon>
        <taxon>Microseira</taxon>
    </lineage>
</organism>